<comment type="caution">
    <text evidence="1">The sequence shown here is derived from an EMBL/GenBank/DDBJ whole genome shotgun (WGS) entry which is preliminary data.</text>
</comment>
<gene>
    <name evidence="1" type="ORF">GCM10023338_13070</name>
</gene>
<sequence length="178" mass="20471">MGNKRVLIFLGLGLLPVFSKAITLDNISNFLLNSDLPQLTPYDMIANQNFFGKLDTTLETDDELVLSAYKKPNSLEMTYMKLDGEWLLNDVSFSYYSNNDVNCDKQQNAYIKHLTKKLNKATFNESDEGMFWQLQDRSWGIWLSIDRVVNPFSNASGCSSKIILIYSNLNEQHEDEDF</sequence>
<reference evidence="2" key="1">
    <citation type="journal article" date="2019" name="Int. J. Syst. Evol. Microbiol.">
        <title>The Global Catalogue of Microorganisms (GCM) 10K type strain sequencing project: providing services to taxonomists for standard genome sequencing and annotation.</title>
        <authorList>
            <consortium name="The Broad Institute Genomics Platform"/>
            <consortium name="The Broad Institute Genome Sequencing Center for Infectious Disease"/>
            <person name="Wu L."/>
            <person name="Ma J."/>
        </authorList>
    </citation>
    <scope>NUCLEOTIDE SEQUENCE [LARGE SCALE GENOMIC DNA]</scope>
    <source>
        <strain evidence="2">JCM 18424</strain>
    </source>
</reference>
<proteinExistence type="predicted"/>
<accession>A0ABP9MRN3</accession>
<protein>
    <submittedName>
        <fullName evidence="1">Uncharacterized protein</fullName>
    </submittedName>
</protein>
<evidence type="ECO:0000313" key="2">
    <source>
        <dbReference type="Proteomes" id="UP001500631"/>
    </source>
</evidence>
<dbReference type="Proteomes" id="UP001500631">
    <property type="component" value="Unassembled WGS sequence"/>
</dbReference>
<keyword evidence="2" id="KW-1185">Reference proteome</keyword>
<name>A0ABP9MRN3_9GAMM</name>
<evidence type="ECO:0000313" key="1">
    <source>
        <dbReference type="EMBL" id="GAA5099503.1"/>
    </source>
</evidence>
<dbReference type="RefSeq" id="WP_077925393.1">
    <property type="nucleotide sequence ID" value="NZ_BAABKE010000004.1"/>
</dbReference>
<dbReference type="EMBL" id="BAABKE010000004">
    <property type="protein sequence ID" value="GAA5099503.1"/>
    <property type="molecule type" value="Genomic_DNA"/>
</dbReference>
<organism evidence="1 2">
    <name type="scientific">Wohlfahrtiimonas larvae</name>
    <dbReference type="NCBI Taxonomy" id="1157986"/>
    <lineage>
        <taxon>Bacteria</taxon>
        <taxon>Pseudomonadati</taxon>
        <taxon>Pseudomonadota</taxon>
        <taxon>Gammaproteobacteria</taxon>
        <taxon>Cardiobacteriales</taxon>
        <taxon>Ignatzschineriaceae</taxon>
        <taxon>Wohlfahrtiimonas</taxon>
    </lineage>
</organism>